<keyword evidence="4 5" id="KW-0472">Membrane</keyword>
<evidence type="ECO:0000313" key="7">
    <source>
        <dbReference type="EMBL" id="KAG7088942.1"/>
    </source>
</evidence>
<evidence type="ECO:0000256" key="5">
    <source>
        <dbReference type="PROSITE-ProRule" id="PRU00282"/>
    </source>
</evidence>
<feature type="transmembrane region" description="Helical" evidence="6">
    <location>
        <begin position="6"/>
        <end position="26"/>
    </location>
</feature>
<accession>A0A9P7RT16</accession>
<reference evidence="7" key="1">
    <citation type="journal article" date="2021" name="Genome Biol. Evol.">
        <title>The assembled and annotated genome of the fairy-ring fungus Marasmius oreades.</title>
        <authorList>
            <person name="Hiltunen M."/>
            <person name="Ament-Velasquez S.L."/>
            <person name="Johannesson H."/>
        </authorList>
    </citation>
    <scope>NUCLEOTIDE SEQUENCE</scope>
    <source>
        <strain evidence="7">03SP1</strain>
    </source>
</reference>
<evidence type="ECO:0000256" key="2">
    <source>
        <dbReference type="ARBA" id="ARBA00022692"/>
    </source>
</evidence>
<protein>
    <recommendedName>
        <fullName evidence="9">Mitochondrial carrier</fullName>
    </recommendedName>
</protein>
<keyword evidence="8" id="KW-1185">Reference proteome</keyword>
<feature type="transmembrane region" description="Helical" evidence="6">
    <location>
        <begin position="168"/>
        <end position="188"/>
    </location>
</feature>
<dbReference type="GO" id="GO:0016020">
    <property type="term" value="C:membrane"/>
    <property type="evidence" value="ECO:0007669"/>
    <property type="project" value="UniProtKB-SubCell"/>
</dbReference>
<comment type="caution">
    <text evidence="7">The sequence shown here is derived from an EMBL/GenBank/DDBJ whole genome shotgun (WGS) entry which is preliminary data.</text>
</comment>
<evidence type="ECO:0000256" key="3">
    <source>
        <dbReference type="ARBA" id="ARBA00022989"/>
    </source>
</evidence>
<dbReference type="InterPro" id="IPR023395">
    <property type="entry name" value="MCP_dom_sf"/>
</dbReference>
<feature type="transmembrane region" description="Helical" evidence="6">
    <location>
        <begin position="74"/>
        <end position="96"/>
    </location>
</feature>
<gene>
    <name evidence="7" type="ORF">E1B28_012887</name>
</gene>
<sequence length="309" mass="34471">MLLNWLLIPSSLLSVAISVPLAGALTRWRVHHSPKRIQLEDSEVQQEPSLSTPTVTGYFNTLGRVYRLEGWAGLYKGFSPTFFSFLIIMSALVAWLKIDTTPRLPWNFNNLPIPALIVFGVLSMVVGIPMQVLTTRAIVTPYRLPYTRPLVAMKLLLSATERRQPWKIYLLPGVFVSQFCLILVPVAIRPLVTILLRPMINTPLVGLAVVAYFFTAVVGTILQTPLQIAGARLAVQRIRGGDDVSEAEVAEAAGVRVYSSEEVISVRDDQYPYVGLVDCLKKIIAEEGWVTLLRAWWITFLSFYASTLV</sequence>
<dbReference type="InterPro" id="IPR018108">
    <property type="entry name" value="MCP_transmembrane"/>
</dbReference>
<evidence type="ECO:0008006" key="9">
    <source>
        <dbReference type="Google" id="ProtNLM"/>
    </source>
</evidence>
<dbReference type="Proteomes" id="UP001049176">
    <property type="component" value="Chromosome 8"/>
</dbReference>
<dbReference type="PROSITE" id="PS50920">
    <property type="entry name" value="SOLCAR"/>
    <property type="match status" value="1"/>
</dbReference>
<name>A0A9P7RT16_9AGAR</name>
<organism evidence="7 8">
    <name type="scientific">Marasmius oreades</name>
    <name type="common">fairy-ring Marasmius</name>
    <dbReference type="NCBI Taxonomy" id="181124"/>
    <lineage>
        <taxon>Eukaryota</taxon>
        <taxon>Fungi</taxon>
        <taxon>Dikarya</taxon>
        <taxon>Basidiomycota</taxon>
        <taxon>Agaricomycotina</taxon>
        <taxon>Agaricomycetes</taxon>
        <taxon>Agaricomycetidae</taxon>
        <taxon>Agaricales</taxon>
        <taxon>Marasmiineae</taxon>
        <taxon>Marasmiaceae</taxon>
        <taxon>Marasmius</taxon>
    </lineage>
</organism>
<keyword evidence="2 5" id="KW-0812">Transmembrane</keyword>
<evidence type="ECO:0000256" key="4">
    <source>
        <dbReference type="ARBA" id="ARBA00023136"/>
    </source>
</evidence>
<dbReference type="SUPFAM" id="SSF103506">
    <property type="entry name" value="Mitochondrial carrier"/>
    <property type="match status" value="1"/>
</dbReference>
<dbReference type="AlphaFoldDB" id="A0A9P7RT16"/>
<feature type="transmembrane region" description="Helical" evidence="6">
    <location>
        <begin position="116"/>
        <end position="139"/>
    </location>
</feature>
<feature type="repeat" description="Solcar" evidence="5">
    <location>
        <begin position="10"/>
        <end position="104"/>
    </location>
</feature>
<dbReference type="OrthoDB" id="2954405at2759"/>
<keyword evidence="3 6" id="KW-1133">Transmembrane helix</keyword>
<dbReference type="Gene3D" id="1.50.40.10">
    <property type="entry name" value="Mitochondrial carrier domain"/>
    <property type="match status" value="2"/>
</dbReference>
<evidence type="ECO:0000256" key="6">
    <source>
        <dbReference type="SAM" id="Phobius"/>
    </source>
</evidence>
<dbReference type="KEGG" id="more:E1B28_012887"/>
<proteinExistence type="predicted"/>
<evidence type="ECO:0000256" key="1">
    <source>
        <dbReference type="ARBA" id="ARBA00004141"/>
    </source>
</evidence>
<feature type="transmembrane region" description="Helical" evidence="6">
    <location>
        <begin position="200"/>
        <end position="222"/>
    </location>
</feature>
<dbReference type="RefSeq" id="XP_043005413.1">
    <property type="nucleotide sequence ID" value="XM_043158043.1"/>
</dbReference>
<comment type="subcellular location">
    <subcellularLocation>
        <location evidence="1">Membrane</location>
        <topology evidence="1">Multi-pass membrane protein</topology>
    </subcellularLocation>
</comment>
<evidence type="ECO:0000313" key="8">
    <source>
        <dbReference type="Proteomes" id="UP001049176"/>
    </source>
</evidence>
<dbReference type="EMBL" id="CM032188">
    <property type="protein sequence ID" value="KAG7088942.1"/>
    <property type="molecule type" value="Genomic_DNA"/>
</dbReference>
<dbReference type="GeneID" id="66081962"/>